<evidence type="ECO:0000256" key="5">
    <source>
        <dbReference type="ARBA" id="ARBA00022977"/>
    </source>
</evidence>
<dbReference type="CDD" id="cd00564">
    <property type="entry name" value="TMP_TenI"/>
    <property type="match status" value="1"/>
</dbReference>
<feature type="binding site" evidence="9">
    <location>
        <begin position="191"/>
        <end position="192"/>
    </location>
    <ligand>
        <name>2-[(2R,5Z)-2-carboxy-4-methylthiazol-5(2H)-ylidene]ethyl phosphate</name>
        <dbReference type="ChEBI" id="CHEBI:62899"/>
    </ligand>
</feature>
<dbReference type="HAMAP" id="MF_00097">
    <property type="entry name" value="TMP_synthase"/>
    <property type="match status" value="1"/>
</dbReference>
<dbReference type="InterPro" id="IPR013785">
    <property type="entry name" value="Aldolase_TIM"/>
</dbReference>
<comment type="catalytic activity">
    <reaction evidence="6 9 10">
        <text>4-methyl-5-(2-phosphooxyethyl)-thiazole + 4-amino-2-methyl-5-(diphosphooxymethyl)pyrimidine + H(+) = thiamine phosphate + diphosphate</text>
        <dbReference type="Rhea" id="RHEA:22328"/>
        <dbReference type="ChEBI" id="CHEBI:15378"/>
        <dbReference type="ChEBI" id="CHEBI:33019"/>
        <dbReference type="ChEBI" id="CHEBI:37575"/>
        <dbReference type="ChEBI" id="CHEBI:57841"/>
        <dbReference type="ChEBI" id="CHEBI:58296"/>
        <dbReference type="EC" id="2.5.1.3"/>
    </reaction>
</comment>
<feature type="domain" description="Thiamine phosphate synthase/TenI" evidence="12">
    <location>
        <begin position="9"/>
        <end position="194"/>
    </location>
</feature>
<dbReference type="InterPro" id="IPR034291">
    <property type="entry name" value="TMP_synthase"/>
</dbReference>
<dbReference type="SUPFAM" id="SSF51391">
    <property type="entry name" value="Thiamin phosphate synthase"/>
    <property type="match status" value="1"/>
</dbReference>
<dbReference type="Pfam" id="PF02581">
    <property type="entry name" value="TMP-TENI"/>
    <property type="match status" value="1"/>
</dbReference>
<keyword evidence="2 9" id="KW-0808">Transferase</keyword>
<feature type="binding site" evidence="9">
    <location>
        <position position="94"/>
    </location>
    <ligand>
        <name>Mg(2+)</name>
        <dbReference type="ChEBI" id="CHEBI:18420"/>
    </ligand>
</feature>
<evidence type="ECO:0000256" key="3">
    <source>
        <dbReference type="ARBA" id="ARBA00022723"/>
    </source>
</evidence>
<feature type="binding site" evidence="9">
    <location>
        <begin position="39"/>
        <end position="43"/>
    </location>
    <ligand>
        <name>4-amino-2-methyl-5-(diphosphooxymethyl)pyrimidine</name>
        <dbReference type="ChEBI" id="CHEBI:57841"/>
    </ligand>
</feature>
<evidence type="ECO:0000256" key="1">
    <source>
        <dbReference type="ARBA" id="ARBA00005165"/>
    </source>
</evidence>
<feature type="binding site" evidence="9">
    <location>
        <position position="142"/>
    </location>
    <ligand>
        <name>4-amino-2-methyl-5-(diphosphooxymethyl)pyrimidine</name>
        <dbReference type="ChEBI" id="CHEBI:57841"/>
    </ligand>
</feature>
<evidence type="ECO:0000256" key="9">
    <source>
        <dbReference type="HAMAP-Rule" id="MF_00097"/>
    </source>
</evidence>
<reference evidence="13 14" key="1">
    <citation type="submission" date="2023-06" db="EMBL/GenBank/DDBJ databases">
        <title>Novel species in genus Planococcus.</title>
        <authorList>
            <person name="Ning S."/>
        </authorList>
    </citation>
    <scope>NUCLEOTIDE SEQUENCE [LARGE SCALE GENOMIC DNA]</scope>
    <source>
        <strain evidence="13 14">N028</strain>
    </source>
</reference>
<comment type="caution">
    <text evidence="13">The sequence shown here is derived from an EMBL/GenBank/DDBJ whole genome shotgun (WGS) entry which is preliminary data.</text>
</comment>
<feature type="binding site" evidence="9">
    <location>
        <position position="74"/>
    </location>
    <ligand>
        <name>4-amino-2-methyl-5-(diphosphooxymethyl)pyrimidine</name>
        <dbReference type="ChEBI" id="CHEBI:57841"/>
    </ligand>
</feature>
<sequence>MKFTDKPLIYFIMGSENTGNRHPLTVLEEALSGGISYFQLREKGDFALTGHELEKFAGECQRLCGVYGVPFIVNDNVELACKIGADGVHIGQEDEDASAVRRKMGNEKILGISVHSVKEAALAVSAGADYVGMGPVFSTSSKRDAKSPAGVAGILSVKDAYPQLPVIAIGGITPDNAKLVWSAGVEGVAVISAIAGAEDAALQVERLQNSFRRSDRQ</sequence>
<comment type="cofactor">
    <cofactor evidence="9">
        <name>Mg(2+)</name>
        <dbReference type="ChEBI" id="CHEBI:18420"/>
    </cofactor>
    <text evidence="9">Binds 1 Mg(2+) ion per subunit.</text>
</comment>
<keyword evidence="4 9" id="KW-0460">Magnesium</keyword>
<dbReference type="PANTHER" id="PTHR20857:SF15">
    <property type="entry name" value="THIAMINE-PHOSPHATE SYNTHASE"/>
    <property type="match status" value="1"/>
</dbReference>
<dbReference type="InterPro" id="IPR022998">
    <property type="entry name" value="ThiamineP_synth_TenI"/>
</dbReference>
<protein>
    <recommendedName>
        <fullName evidence="9">Thiamine-phosphate synthase</fullName>
        <shortName evidence="9">TP synthase</shortName>
        <shortName evidence="9">TPS</shortName>
        <ecNumber evidence="9">2.5.1.3</ecNumber>
    </recommendedName>
    <alternativeName>
        <fullName evidence="9">Thiamine-phosphate pyrophosphorylase</fullName>
        <shortName evidence="9">TMP pyrophosphorylase</shortName>
        <shortName evidence="9">TMP-PPase</shortName>
    </alternativeName>
</protein>
<dbReference type="Proteomes" id="UP001172055">
    <property type="component" value="Unassembled WGS sequence"/>
</dbReference>
<evidence type="ECO:0000259" key="12">
    <source>
        <dbReference type="Pfam" id="PF02581"/>
    </source>
</evidence>
<keyword evidence="3 9" id="KW-0479">Metal-binding</keyword>
<dbReference type="Gene3D" id="3.20.20.70">
    <property type="entry name" value="Aldolase class I"/>
    <property type="match status" value="1"/>
</dbReference>
<dbReference type="GO" id="GO:0004789">
    <property type="term" value="F:thiamine-phosphate diphosphorylase activity"/>
    <property type="evidence" value="ECO:0007669"/>
    <property type="project" value="UniProtKB-EC"/>
</dbReference>
<feature type="binding site" evidence="9">
    <location>
        <position position="171"/>
    </location>
    <ligand>
        <name>2-[(2R,5Z)-2-carboxy-4-methylthiazol-5(2H)-ylidene]ethyl phosphate</name>
        <dbReference type="ChEBI" id="CHEBI:62899"/>
    </ligand>
</feature>
<keyword evidence="14" id="KW-1185">Reference proteome</keyword>
<name>A0ABT8N2H6_9BACL</name>
<evidence type="ECO:0000256" key="6">
    <source>
        <dbReference type="ARBA" id="ARBA00047334"/>
    </source>
</evidence>
<comment type="function">
    <text evidence="9">Condenses 4-methyl-5-(beta-hydroxyethyl)thiazole monophosphate (THZ-P) and 2-methyl-4-amino-5-hydroxymethyl pyrimidine pyrophosphate (HMP-PP) to form thiamine monophosphate (TMP).</text>
</comment>
<feature type="binding site" evidence="9">
    <location>
        <begin position="139"/>
        <end position="141"/>
    </location>
    <ligand>
        <name>2-[(2R,5Z)-2-carboxy-4-methylthiazol-5(2H)-ylidene]ethyl phosphate</name>
        <dbReference type="ChEBI" id="CHEBI:62899"/>
    </ligand>
</feature>
<comment type="pathway">
    <text evidence="1 9 11">Cofactor biosynthesis; thiamine diphosphate biosynthesis; thiamine phosphate from 4-amino-2-methyl-5-diphosphomethylpyrimidine and 4-methyl-5-(2-phosphoethyl)-thiazole: step 1/1.</text>
</comment>
<dbReference type="InterPro" id="IPR036206">
    <property type="entry name" value="ThiamineP_synth_sf"/>
</dbReference>
<feature type="binding site" evidence="9">
    <location>
        <position position="75"/>
    </location>
    <ligand>
        <name>Mg(2+)</name>
        <dbReference type="ChEBI" id="CHEBI:18420"/>
    </ligand>
</feature>
<evidence type="ECO:0000256" key="11">
    <source>
        <dbReference type="RuleBase" id="RU004253"/>
    </source>
</evidence>
<dbReference type="EC" id="2.5.1.3" evidence="9"/>
<evidence type="ECO:0000313" key="14">
    <source>
        <dbReference type="Proteomes" id="UP001172055"/>
    </source>
</evidence>
<comment type="similarity">
    <text evidence="9 10">Belongs to the thiamine-phosphate synthase family.</text>
</comment>
<dbReference type="EMBL" id="JAUJWV010000001">
    <property type="protein sequence ID" value="MDN7242088.1"/>
    <property type="molecule type" value="Genomic_DNA"/>
</dbReference>
<keyword evidence="5 9" id="KW-0784">Thiamine biosynthesis</keyword>
<proteinExistence type="inferred from homology"/>
<evidence type="ECO:0000256" key="8">
    <source>
        <dbReference type="ARBA" id="ARBA00047883"/>
    </source>
</evidence>
<evidence type="ECO:0000256" key="10">
    <source>
        <dbReference type="RuleBase" id="RU003826"/>
    </source>
</evidence>
<dbReference type="PANTHER" id="PTHR20857">
    <property type="entry name" value="THIAMINE-PHOSPHATE PYROPHOSPHORYLASE"/>
    <property type="match status" value="1"/>
</dbReference>
<dbReference type="NCBIfam" id="TIGR00693">
    <property type="entry name" value="thiE"/>
    <property type="match status" value="1"/>
</dbReference>
<evidence type="ECO:0000256" key="4">
    <source>
        <dbReference type="ARBA" id="ARBA00022842"/>
    </source>
</evidence>
<accession>A0ABT8N2H6</accession>
<evidence type="ECO:0000256" key="2">
    <source>
        <dbReference type="ARBA" id="ARBA00022679"/>
    </source>
</evidence>
<evidence type="ECO:0000313" key="13">
    <source>
        <dbReference type="EMBL" id="MDN7242088.1"/>
    </source>
</evidence>
<evidence type="ECO:0000256" key="7">
    <source>
        <dbReference type="ARBA" id="ARBA00047851"/>
    </source>
</evidence>
<feature type="binding site" evidence="9">
    <location>
        <position position="113"/>
    </location>
    <ligand>
        <name>4-amino-2-methyl-5-(diphosphooxymethyl)pyrimidine</name>
        <dbReference type="ChEBI" id="CHEBI:57841"/>
    </ligand>
</feature>
<gene>
    <name evidence="9 13" type="primary">thiE</name>
    <name evidence="13" type="ORF">QWY14_09775</name>
</gene>
<organism evidence="13 14">
    <name type="scientific">Planococcus shixiaomingii</name>
    <dbReference type="NCBI Taxonomy" id="3058393"/>
    <lineage>
        <taxon>Bacteria</taxon>
        <taxon>Bacillati</taxon>
        <taxon>Bacillota</taxon>
        <taxon>Bacilli</taxon>
        <taxon>Bacillales</taxon>
        <taxon>Caryophanaceae</taxon>
        <taxon>Planococcus</taxon>
    </lineage>
</organism>
<comment type="catalytic activity">
    <reaction evidence="8 9 10">
        <text>2-[(2R,5Z)-2-carboxy-4-methylthiazol-5(2H)-ylidene]ethyl phosphate + 4-amino-2-methyl-5-(diphosphooxymethyl)pyrimidine + 2 H(+) = thiamine phosphate + CO2 + diphosphate</text>
        <dbReference type="Rhea" id="RHEA:47844"/>
        <dbReference type="ChEBI" id="CHEBI:15378"/>
        <dbReference type="ChEBI" id="CHEBI:16526"/>
        <dbReference type="ChEBI" id="CHEBI:33019"/>
        <dbReference type="ChEBI" id="CHEBI:37575"/>
        <dbReference type="ChEBI" id="CHEBI:57841"/>
        <dbReference type="ChEBI" id="CHEBI:62899"/>
        <dbReference type="EC" id="2.5.1.3"/>
    </reaction>
</comment>
<comment type="catalytic activity">
    <reaction evidence="7 9 10">
        <text>2-(2-carboxy-4-methylthiazol-5-yl)ethyl phosphate + 4-amino-2-methyl-5-(diphosphooxymethyl)pyrimidine + 2 H(+) = thiamine phosphate + CO2 + diphosphate</text>
        <dbReference type="Rhea" id="RHEA:47848"/>
        <dbReference type="ChEBI" id="CHEBI:15378"/>
        <dbReference type="ChEBI" id="CHEBI:16526"/>
        <dbReference type="ChEBI" id="CHEBI:33019"/>
        <dbReference type="ChEBI" id="CHEBI:37575"/>
        <dbReference type="ChEBI" id="CHEBI:57841"/>
        <dbReference type="ChEBI" id="CHEBI:62890"/>
        <dbReference type="EC" id="2.5.1.3"/>
    </reaction>
</comment>